<dbReference type="Pfam" id="PF20257">
    <property type="entry name" value="SAM_HAT_C"/>
    <property type="match status" value="1"/>
</dbReference>
<evidence type="ECO:0000259" key="4">
    <source>
        <dbReference type="Pfam" id="PF20257"/>
    </source>
</evidence>
<reference evidence="5 8" key="2">
    <citation type="submission" date="2016-11" db="EMBL/GenBank/DDBJ databases">
        <title>Genomic analysis of Caldithrix abyssi and proposal of a novel bacterial phylum Caldithrichaeota.</title>
        <authorList>
            <person name="Kublanov I."/>
            <person name="Sigalova O."/>
            <person name="Gavrilov S."/>
            <person name="Lebedinsky A."/>
            <person name="Ivanova N."/>
            <person name="Daum C."/>
            <person name="Reddy T."/>
            <person name="Klenk H.P."/>
            <person name="Goker M."/>
            <person name="Reva O."/>
            <person name="Miroshnichenko M."/>
            <person name="Kyprides N."/>
            <person name="Woyke T."/>
            <person name="Gelfand M."/>
        </authorList>
    </citation>
    <scope>NUCLEOTIDE SEQUENCE [LARGE SCALE GENOMIC DNA]</scope>
    <source>
        <strain evidence="5 8">LF13</strain>
    </source>
</reference>
<dbReference type="KEGG" id="caby:Cabys_2327"/>
<evidence type="ECO:0000256" key="2">
    <source>
        <dbReference type="ARBA" id="ARBA00024035"/>
    </source>
</evidence>
<evidence type="ECO:0008006" key="9">
    <source>
        <dbReference type="Google" id="ProtNLM"/>
    </source>
</evidence>
<accession>H1XWB1</accession>
<sequence>MIITFMTDFGTKDGYVGSVKGVLLKEAPDALIVDVTHEIPPFNIPQAAYCLLNYYNSFPDRTVHLVVVDPGVGSERKPLIIQTMNYHFVGPDNGVFDFVLKKEAYRAFEILPELVNPEGYSSTFHGRDIFAPAAALLAKGVKPEEIGAPLDRVIINDKKELACQGNICKIPIVSVDHFGNIIFALSREDLKHWKKSIKLVNFKTFSSQTILEYYAQQEPGKPLALWNSQNMLEIALTQGRAADFFNVNPEKDRAVIELTDVS</sequence>
<dbReference type="Pfam" id="PF01887">
    <property type="entry name" value="SAM_HAT_N"/>
    <property type="match status" value="1"/>
</dbReference>
<dbReference type="eggNOG" id="COG1912">
    <property type="taxonomic scope" value="Bacteria"/>
</dbReference>
<dbReference type="PaxDb" id="880073-Calab_3416"/>
<dbReference type="Gene3D" id="2.40.30.90">
    <property type="entry name" value="Bacterial fluorinating enzyme like"/>
    <property type="match status" value="1"/>
</dbReference>
<dbReference type="Gene3D" id="3.40.50.10790">
    <property type="entry name" value="S-adenosyl-l-methionine hydroxide adenosyltransferase, N-terminal"/>
    <property type="match status" value="1"/>
</dbReference>
<evidence type="ECO:0000256" key="1">
    <source>
        <dbReference type="ARBA" id="ARBA00022691"/>
    </source>
</evidence>
<evidence type="ECO:0000313" key="7">
    <source>
        <dbReference type="Proteomes" id="UP000004671"/>
    </source>
</evidence>
<dbReference type="STRING" id="880073.Cabys_2327"/>
<comment type="similarity">
    <text evidence="2">Belongs to the SAM hydrolase / SAM-dependent halogenase family.</text>
</comment>
<evidence type="ECO:0000259" key="3">
    <source>
        <dbReference type="Pfam" id="PF01887"/>
    </source>
</evidence>
<evidence type="ECO:0000313" key="5">
    <source>
        <dbReference type="EMBL" id="APF19076.1"/>
    </source>
</evidence>
<dbReference type="InterPro" id="IPR046470">
    <property type="entry name" value="SAM_HAT_C"/>
</dbReference>
<dbReference type="InParanoid" id="H1XWB1"/>
<dbReference type="PIRSF" id="PIRSF006779">
    <property type="entry name" value="UCP006779"/>
    <property type="match status" value="1"/>
</dbReference>
<evidence type="ECO:0000313" key="6">
    <source>
        <dbReference type="EMBL" id="EHO43016.1"/>
    </source>
</evidence>
<dbReference type="InterPro" id="IPR023228">
    <property type="entry name" value="SAM_OH_AdoTrfase_N_sf"/>
</dbReference>
<dbReference type="OrthoDB" id="9792195at2"/>
<dbReference type="AlphaFoldDB" id="H1XWB1"/>
<evidence type="ECO:0000313" key="8">
    <source>
        <dbReference type="Proteomes" id="UP000183868"/>
    </source>
</evidence>
<dbReference type="SUPFAM" id="SSF101852">
    <property type="entry name" value="Bacterial fluorinating enzyme, C-terminal domain"/>
    <property type="match status" value="1"/>
</dbReference>
<keyword evidence="7" id="KW-1185">Reference proteome</keyword>
<dbReference type="RefSeq" id="WP_006930475.1">
    <property type="nucleotide sequence ID" value="NZ_CM001402.1"/>
</dbReference>
<gene>
    <name evidence="5" type="ORF">Cabys_2327</name>
    <name evidence="6" type="ORF">Calab_3416</name>
</gene>
<name>H1XWB1_CALAY</name>
<dbReference type="InterPro" id="IPR023227">
    <property type="entry name" value="SAM_OH_AdoTrfase_C_sf"/>
</dbReference>
<dbReference type="PANTHER" id="PTHR35092:SF1">
    <property type="entry name" value="CHLORINASE MJ1651"/>
    <property type="match status" value="1"/>
</dbReference>
<dbReference type="Proteomes" id="UP000004671">
    <property type="component" value="Chromosome"/>
</dbReference>
<dbReference type="HOGENOM" id="CLU_059734_1_1_0"/>
<organism evidence="6 7">
    <name type="scientific">Caldithrix abyssi DSM 13497</name>
    <dbReference type="NCBI Taxonomy" id="880073"/>
    <lineage>
        <taxon>Bacteria</taxon>
        <taxon>Pseudomonadati</taxon>
        <taxon>Calditrichota</taxon>
        <taxon>Calditrichia</taxon>
        <taxon>Calditrichales</taxon>
        <taxon>Calditrichaceae</taxon>
        <taxon>Caldithrix</taxon>
    </lineage>
</organism>
<keyword evidence="1" id="KW-0949">S-adenosyl-L-methionine</keyword>
<reference evidence="6 7" key="1">
    <citation type="submission" date="2011-09" db="EMBL/GenBank/DDBJ databases">
        <title>The permanent draft genome of Caldithrix abyssi DSM 13497.</title>
        <authorList>
            <consortium name="US DOE Joint Genome Institute (JGI-PGF)"/>
            <person name="Lucas S."/>
            <person name="Han J."/>
            <person name="Lapidus A."/>
            <person name="Bruce D."/>
            <person name="Goodwin L."/>
            <person name="Pitluck S."/>
            <person name="Peters L."/>
            <person name="Kyrpides N."/>
            <person name="Mavromatis K."/>
            <person name="Ivanova N."/>
            <person name="Mikhailova N."/>
            <person name="Chertkov O."/>
            <person name="Detter J.C."/>
            <person name="Tapia R."/>
            <person name="Han C."/>
            <person name="Land M."/>
            <person name="Hauser L."/>
            <person name="Markowitz V."/>
            <person name="Cheng J.-F."/>
            <person name="Hugenholtz P."/>
            <person name="Woyke T."/>
            <person name="Wu D."/>
            <person name="Spring S."/>
            <person name="Brambilla E."/>
            <person name="Klenk H.-P."/>
            <person name="Eisen J.A."/>
        </authorList>
    </citation>
    <scope>NUCLEOTIDE SEQUENCE [LARGE SCALE GENOMIC DNA]</scope>
    <source>
        <strain evidence="6 7">DSM 13497</strain>
    </source>
</reference>
<dbReference type="Proteomes" id="UP000183868">
    <property type="component" value="Chromosome"/>
</dbReference>
<dbReference type="SUPFAM" id="SSF102522">
    <property type="entry name" value="Bacterial fluorinating enzyme, N-terminal domain"/>
    <property type="match status" value="1"/>
</dbReference>
<dbReference type="EMBL" id="CP018099">
    <property type="protein sequence ID" value="APF19076.1"/>
    <property type="molecule type" value="Genomic_DNA"/>
</dbReference>
<protein>
    <recommendedName>
        <fullName evidence="9">S-adenosyl-l-methionine hydroxide adenosyltransferase</fullName>
    </recommendedName>
</protein>
<feature type="domain" description="S-adenosyl-l-methionine hydroxide adenosyltransferase C-terminal" evidence="4">
    <location>
        <begin position="172"/>
        <end position="251"/>
    </location>
</feature>
<dbReference type="InterPro" id="IPR002747">
    <property type="entry name" value="SAM_OH_AdoTrfase"/>
</dbReference>
<dbReference type="PANTHER" id="PTHR35092">
    <property type="entry name" value="CHLORINASE MJ1651"/>
    <property type="match status" value="1"/>
</dbReference>
<dbReference type="EMBL" id="CM001402">
    <property type="protein sequence ID" value="EHO43016.1"/>
    <property type="molecule type" value="Genomic_DNA"/>
</dbReference>
<feature type="domain" description="S-adenosyl-l-methionine hydroxide adenosyltransferase N-terminal" evidence="3">
    <location>
        <begin position="3"/>
        <end position="147"/>
    </location>
</feature>
<proteinExistence type="inferred from homology"/>
<dbReference type="InterPro" id="IPR046469">
    <property type="entry name" value="SAM_HAT_N"/>
</dbReference>